<feature type="region of interest" description="Disordered" evidence="1">
    <location>
        <begin position="188"/>
        <end position="213"/>
    </location>
</feature>
<dbReference type="RefSeq" id="WP_011533033.1">
    <property type="nucleotide sequence ID" value="NZ_CP132921.1"/>
</dbReference>
<evidence type="ECO:0000313" key="3">
    <source>
        <dbReference type="Proteomes" id="UP001183127"/>
    </source>
</evidence>
<dbReference type="GeneID" id="32805011"/>
<feature type="compositionally biased region" description="Basic and acidic residues" evidence="1">
    <location>
        <begin position="203"/>
        <end position="213"/>
    </location>
</feature>
<dbReference type="EMBL" id="CP132921">
    <property type="protein sequence ID" value="WMW04576.1"/>
    <property type="molecule type" value="Genomic_DNA"/>
</dbReference>
<keyword evidence="3" id="KW-1185">Reference proteome</keyword>
<name>A0ABY9QN92_9PSED</name>
<gene>
    <name evidence="2" type="ORF">RAH46_19845</name>
</gene>
<dbReference type="Proteomes" id="UP001183127">
    <property type="component" value="Chromosome"/>
</dbReference>
<accession>A0ABY9QN92</accession>
<organism evidence="2 3">
    <name type="scientific">Pseudomonas entomophila</name>
    <dbReference type="NCBI Taxonomy" id="312306"/>
    <lineage>
        <taxon>Bacteria</taxon>
        <taxon>Pseudomonadati</taxon>
        <taxon>Pseudomonadota</taxon>
        <taxon>Gammaproteobacteria</taxon>
        <taxon>Pseudomonadales</taxon>
        <taxon>Pseudomonadaceae</taxon>
        <taxon>Pseudomonas</taxon>
    </lineage>
</organism>
<evidence type="ECO:0000256" key="1">
    <source>
        <dbReference type="SAM" id="MobiDB-lite"/>
    </source>
</evidence>
<protein>
    <recommendedName>
        <fullName evidence="4">Phage protein</fullName>
    </recommendedName>
</protein>
<evidence type="ECO:0000313" key="2">
    <source>
        <dbReference type="EMBL" id="WMW04576.1"/>
    </source>
</evidence>
<evidence type="ECO:0008006" key="4">
    <source>
        <dbReference type="Google" id="ProtNLM"/>
    </source>
</evidence>
<proteinExistence type="predicted"/>
<sequence length="213" mass="23771">MARSKITSESRTKAIQMRTEGHTYAEIVLALSDDGITLNWCKKNLSSIAVYDTHYFLMEELTPLTLRPEGISRLEFRTKIKTAYGIPLGDMIPEAIEKKTKRALPEGGFVRPDWMEPEAARSSQTAIVEAASLLRDRLDELHGEICALHPNASSWHVRDAILSMVTGSHPAGPIVQGQQMLDAVKKMEERVPQRSQAEAPAPKADHEYDSLCF</sequence>
<reference evidence="2 3" key="1">
    <citation type="submission" date="2023-08" db="EMBL/GenBank/DDBJ databases">
        <title>Complete Genome Sequence of Pseudomonas entomophila TVIN A01.</title>
        <authorList>
            <person name="Shelke T."/>
            <person name="Mahar N.S."/>
            <person name="Gupta I."/>
            <person name="Gupta V."/>
        </authorList>
    </citation>
    <scope>NUCLEOTIDE SEQUENCE [LARGE SCALE GENOMIC DNA]</scope>
    <source>
        <strain evidence="2 3">TVIN-A01</strain>
    </source>
</reference>